<dbReference type="EMBL" id="CP101125">
    <property type="protein sequence ID" value="UTO12097.1"/>
    <property type="molecule type" value="Genomic_DNA"/>
</dbReference>
<dbReference type="Proteomes" id="UP001059607">
    <property type="component" value="Chromosome"/>
</dbReference>
<proteinExistence type="predicted"/>
<evidence type="ECO:0000313" key="2">
    <source>
        <dbReference type="Proteomes" id="UP001059607"/>
    </source>
</evidence>
<sequence length="60" mass="6216">MSAAKDGASSPLADFFTKASAETKRDVYNAVISKAIASQRAVLEKAETIKKANASAEKGA</sequence>
<name>A0ABY5ECN9_9PSED</name>
<gene>
    <name evidence="1" type="ORF">NK667_18150</name>
</gene>
<keyword evidence="2" id="KW-1185">Reference proteome</keyword>
<organism evidence="1 2">
    <name type="scientific">Pseudomonas nunensis</name>
    <dbReference type="NCBI Taxonomy" id="2961896"/>
    <lineage>
        <taxon>Bacteria</taxon>
        <taxon>Pseudomonadati</taxon>
        <taxon>Pseudomonadota</taxon>
        <taxon>Gammaproteobacteria</taxon>
        <taxon>Pseudomonadales</taxon>
        <taxon>Pseudomonadaceae</taxon>
        <taxon>Pseudomonas</taxon>
    </lineage>
</organism>
<protein>
    <submittedName>
        <fullName evidence="1">Glycine/sarcosine/betaine reductase component B subunit</fullName>
    </submittedName>
</protein>
<evidence type="ECO:0000313" key="1">
    <source>
        <dbReference type="EMBL" id="UTO12097.1"/>
    </source>
</evidence>
<accession>A0ABY5ECN9</accession>
<dbReference type="RefSeq" id="WP_054053949.1">
    <property type="nucleotide sequence ID" value="NZ_CP101125.1"/>
</dbReference>
<reference evidence="1" key="1">
    <citation type="submission" date="2022-07" db="EMBL/GenBank/DDBJ databases">
        <title>Pseudomonas nunamit sp. nov. an antifungal species isolated from Greenland.</title>
        <authorList>
            <person name="Ntana F."/>
            <person name="Hennessy R.C."/>
            <person name="Zervas A."/>
            <person name="Stougaard P."/>
        </authorList>
    </citation>
    <scope>NUCLEOTIDE SEQUENCE</scope>
    <source>
        <strain evidence="1">In5</strain>
    </source>
</reference>